<sequence length="184" mass="20734">MADITYLSTMAISEHNVITRGATGTFGGQVVFRQRNGKTIMCKPPKPYPPKTPTQIANQERFKRANNFAKQVIKDPVKKAFYKSIAKPGQTAFNAAFQDAYHKPEVEVSVQEQTIAIKAKGKHRVESVKVAIQDASGTEKKTGFAVLKNDLWEYKLGDMQEGESIWLWVHDIAGNIVRKKYRYS</sequence>
<proteinExistence type="predicted"/>
<organism evidence="1 2">
    <name type="scientific">Chitinophaga niabensis</name>
    <dbReference type="NCBI Taxonomy" id="536979"/>
    <lineage>
        <taxon>Bacteria</taxon>
        <taxon>Pseudomonadati</taxon>
        <taxon>Bacteroidota</taxon>
        <taxon>Chitinophagia</taxon>
        <taxon>Chitinophagales</taxon>
        <taxon>Chitinophagaceae</taxon>
        <taxon>Chitinophaga</taxon>
    </lineage>
</organism>
<name>A0A1N6JM37_9BACT</name>
<dbReference type="RefSeq" id="WP_074241527.1">
    <property type="nucleotide sequence ID" value="NZ_FSRA01000002.1"/>
</dbReference>
<dbReference type="EMBL" id="FSRA01000002">
    <property type="protein sequence ID" value="SIO45251.1"/>
    <property type="molecule type" value="Genomic_DNA"/>
</dbReference>
<dbReference type="AlphaFoldDB" id="A0A1N6JM37"/>
<protein>
    <submittedName>
        <fullName evidence="1">Uncharacterized protein</fullName>
    </submittedName>
</protein>
<reference evidence="1 2" key="1">
    <citation type="submission" date="2016-11" db="EMBL/GenBank/DDBJ databases">
        <authorList>
            <person name="Jaros S."/>
            <person name="Januszkiewicz K."/>
            <person name="Wedrychowicz H."/>
        </authorList>
    </citation>
    <scope>NUCLEOTIDE SEQUENCE [LARGE SCALE GENOMIC DNA]</scope>
    <source>
        <strain evidence="1 2">DSM 24787</strain>
    </source>
</reference>
<dbReference type="OrthoDB" id="880927at2"/>
<accession>A0A1N6JM37</accession>
<dbReference type="Proteomes" id="UP000185003">
    <property type="component" value="Unassembled WGS sequence"/>
</dbReference>
<keyword evidence="2" id="KW-1185">Reference proteome</keyword>
<gene>
    <name evidence="1" type="ORF">SAMN04488055_4155</name>
</gene>
<evidence type="ECO:0000313" key="1">
    <source>
        <dbReference type="EMBL" id="SIO45251.1"/>
    </source>
</evidence>
<evidence type="ECO:0000313" key="2">
    <source>
        <dbReference type="Proteomes" id="UP000185003"/>
    </source>
</evidence>